<dbReference type="Proteomes" id="UP000076874">
    <property type="component" value="Unassembled WGS sequence"/>
</dbReference>
<evidence type="ECO:0000256" key="4">
    <source>
        <dbReference type="ARBA" id="ARBA00022723"/>
    </source>
</evidence>
<keyword evidence="6 7" id="KW-0408">Iron</keyword>
<dbReference type="OrthoDB" id="2789670at2759"/>
<dbReference type="InterPro" id="IPR036396">
    <property type="entry name" value="Cyt_P450_sf"/>
</dbReference>
<comment type="cofactor">
    <cofactor evidence="1 7">
        <name>heme</name>
        <dbReference type="ChEBI" id="CHEBI:30413"/>
    </cofactor>
</comment>
<name>A0A167P5F6_9HYPO</name>
<dbReference type="InterPro" id="IPR017972">
    <property type="entry name" value="Cyt_P450_CS"/>
</dbReference>
<dbReference type="InterPro" id="IPR001128">
    <property type="entry name" value="Cyt_P450"/>
</dbReference>
<evidence type="ECO:0000256" key="8">
    <source>
        <dbReference type="SAM" id="MobiDB-lite"/>
    </source>
</evidence>
<evidence type="ECO:0000256" key="6">
    <source>
        <dbReference type="ARBA" id="ARBA00023004"/>
    </source>
</evidence>
<keyword evidence="3 7" id="KW-0349">Heme</keyword>
<feature type="transmembrane region" description="Helical" evidence="9">
    <location>
        <begin position="12"/>
        <end position="36"/>
    </location>
</feature>
<dbReference type="GO" id="GO:0016705">
    <property type="term" value="F:oxidoreductase activity, acting on paired donors, with incorporation or reduction of molecular oxygen"/>
    <property type="evidence" value="ECO:0007669"/>
    <property type="project" value="InterPro"/>
</dbReference>
<protein>
    <submittedName>
        <fullName evidence="11">Cytochrome P450</fullName>
    </submittedName>
</protein>
<dbReference type="GO" id="GO:0004497">
    <property type="term" value="F:monooxygenase activity"/>
    <property type="evidence" value="ECO:0007669"/>
    <property type="project" value="InterPro"/>
</dbReference>
<feature type="domain" description="CENP-V/GFA" evidence="10">
    <location>
        <begin position="594"/>
        <end position="714"/>
    </location>
</feature>
<dbReference type="SUPFAM" id="SSF51316">
    <property type="entry name" value="Mss4-like"/>
    <property type="match status" value="1"/>
</dbReference>
<dbReference type="PROSITE" id="PS51891">
    <property type="entry name" value="CENP_V_GFA"/>
    <property type="match status" value="1"/>
</dbReference>
<evidence type="ECO:0000256" key="5">
    <source>
        <dbReference type="ARBA" id="ARBA00022833"/>
    </source>
</evidence>
<feature type="compositionally biased region" description="Basic residues" evidence="8">
    <location>
        <begin position="560"/>
        <end position="570"/>
    </location>
</feature>
<dbReference type="PRINTS" id="PR00385">
    <property type="entry name" value="P450"/>
</dbReference>
<dbReference type="STRING" id="1081102.A0A167P5F6"/>
<dbReference type="Gene3D" id="3.90.1590.10">
    <property type="entry name" value="glutathione-dependent formaldehyde- activating enzyme (gfa)"/>
    <property type="match status" value="1"/>
</dbReference>
<keyword evidence="4 7" id="KW-0479">Metal-binding</keyword>
<dbReference type="Pfam" id="PF00067">
    <property type="entry name" value="p450"/>
    <property type="match status" value="1"/>
</dbReference>
<evidence type="ECO:0000256" key="9">
    <source>
        <dbReference type="SAM" id="Phobius"/>
    </source>
</evidence>
<dbReference type="GO" id="GO:0016846">
    <property type="term" value="F:carbon-sulfur lyase activity"/>
    <property type="evidence" value="ECO:0007669"/>
    <property type="project" value="InterPro"/>
</dbReference>
<dbReference type="PANTHER" id="PTHR24305">
    <property type="entry name" value="CYTOCHROME P450"/>
    <property type="match status" value="1"/>
</dbReference>
<dbReference type="Gene3D" id="1.10.630.10">
    <property type="entry name" value="Cytochrome P450"/>
    <property type="match status" value="1"/>
</dbReference>
<keyword evidence="5" id="KW-0862">Zinc</keyword>
<dbReference type="InterPro" id="IPR050121">
    <property type="entry name" value="Cytochrome_P450_monoxygenase"/>
</dbReference>
<sequence length="714" mass="79544">MLSYSLPSVTNAAYAALVAVAVAVVGALLYPLVVYLRDENGLRKYPAPSVAAFTPLWQMYHNYHGRKYLAIDAAHRRLGPVVRVAPNHLSFSSPNAYRAIYGHGVSIMKDVFYDNQAGGNPHMADATDKTLHRNKRKNLSHVFSPAQITAMEPRVARTVRNLVAALNTKAQGGRVSPRDRFPVTADGVFDARPWFNMFSFDAISTIFWSQPYGFLARGDDDCFALRPDGQVEPVHAMETFQKGAAFSVFFGHLTPFWYDLLRNKLLGWTFGGRCGDNFTSMARYLATQRLRYPPGSAKPSTSGGSETSAVSINNTFEDGLADLFSYIPTEPTPKRPVPMQLNEIVAESSVMLNAGNDTTQTALTNTVFLLARHPDKQAALRSALRAALSPEDIPVAPYATLQHVPYLRAVIDEAFRLRPPLAGGPPRRTTAPTVIDGEMLPAGVSVSGQALSLHHNPDLFRDADAFVPERWLADNPDFTETERQNLRDYVIPFSMGPRACIGRNLAYMELSVCLAAVVLAFEWELGRPGFELKYHEKFNCNPVELLVRAKPLLKTEEKKRRNGHHPKKTRTFGQPSPGHTGRMLTAAPASPPRYRGGCRCGGIRYTLTTRPRRVIQCYCTDCQRDAGSEYQIMAEYKSDDVVVEDPLSYWKIYTIRTGTRSGQPKERHFCGNCGCLLWTVAMKDHGELRMVRTSEIENGFKLFPPTEIMFKKIG</sequence>
<evidence type="ECO:0000256" key="1">
    <source>
        <dbReference type="ARBA" id="ARBA00001971"/>
    </source>
</evidence>
<dbReference type="PANTHER" id="PTHR24305:SF172">
    <property type="entry name" value="P450, PUTATIVE (EUROFUNG)-RELATED"/>
    <property type="match status" value="1"/>
</dbReference>
<evidence type="ECO:0000259" key="10">
    <source>
        <dbReference type="PROSITE" id="PS51891"/>
    </source>
</evidence>
<gene>
    <name evidence="11" type="ORF">SPI_07921</name>
</gene>
<dbReference type="GO" id="GO:0020037">
    <property type="term" value="F:heme binding"/>
    <property type="evidence" value="ECO:0007669"/>
    <property type="project" value="InterPro"/>
</dbReference>
<keyword evidence="9" id="KW-0812">Transmembrane</keyword>
<dbReference type="SUPFAM" id="SSF48264">
    <property type="entry name" value="Cytochrome P450"/>
    <property type="match status" value="1"/>
</dbReference>
<keyword evidence="12" id="KW-1185">Reference proteome</keyword>
<dbReference type="InterPro" id="IPR002401">
    <property type="entry name" value="Cyt_P450_E_grp-I"/>
</dbReference>
<dbReference type="GO" id="GO:0005506">
    <property type="term" value="F:iron ion binding"/>
    <property type="evidence" value="ECO:0007669"/>
    <property type="project" value="InterPro"/>
</dbReference>
<comment type="caution">
    <text evidence="11">The sequence shown here is derived from an EMBL/GenBank/DDBJ whole genome shotgun (WGS) entry which is preliminary data.</text>
</comment>
<dbReference type="InterPro" id="IPR011057">
    <property type="entry name" value="Mss4-like_sf"/>
</dbReference>
<accession>A0A167P5F6</accession>
<dbReference type="AlphaFoldDB" id="A0A167P5F6"/>
<dbReference type="Pfam" id="PF04828">
    <property type="entry name" value="GFA"/>
    <property type="match status" value="1"/>
</dbReference>
<proteinExistence type="inferred from homology"/>
<evidence type="ECO:0000256" key="7">
    <source>
        <dbReference type="PIRSR" id="PIRSR602401-1"/>
    </source>
</evidence>
<comment type="similarity">
    <text evidence="2">Belongs to the Gfa family.</text>
</comment>
<dbReference type="PROSITE" id="PS00086">
    <property type="entry name" value="CYTOCHROME_P450"/>
    <property type="match status" value="1"/>
</dbReference>
<organism evidence="11 12">
    <name type="scientific">Niveomyces insectorum RCEF 264</name>
    <dbReference type="NCBI Taxonomy" id="1081102"/>
    <lineage>
        <taxon>Eukaryota</taxon>
        <taxon>Fungi</taxon>
        <taxon>Dikarya</taxon>
        <taxon>Ascomycota</taxon>
        <taxon>Pezizomycotina</taxon>
        <taxon>Sordariomycetes</taxon>
        <taxon>Hypocreomycetidae</taxon>
        <taxon>Hypocreales</taxon>
        <taxon>Cordycipitaceae</taxon>
        <taxon>Niveomyces</taxon>
    </lineage>
</organism>
<reference evidence="11 12" key="1">
    <citation type="journal article" date="2016" name="Genome Biol. Evol.">
        <title>Divergent and convergent evolution of fungal pathogenicity.</title>
        <authorList>
            <person name="Shang Y."/>
            <person name="Xiao G."/>
            <person name="Zheng P."/>
            <person name="Cen K."/>
            <person name="Zhan S."/>
            <person name="Wang C."/>
        </authorList>
    </citation>
    <scope>NUCLEOTIDE SEQUENCE [LARGE SCALE GENOMIC DNA]</scope>
    <source>
        <strain evidence="11 12">RCEF 264</strain>
    </source>
</reference>
<dbReference type="EMBL" id="AZHD01000017">
    <property type="protein sequence ID" value="OAA56310.1"/>
    <property type="molecule type" value="Genomic_DNA"/>
</dbReference>
<feature type="region of interest" description="Disordered" evidence="8">
    <location>
        <begin position="556"/>
        <end position="581"/>
    </location>
</feature>
<feature type="binding site" description="axial binding residue" evidence="7">
    <location>
        <position position="500"/>
    </location>
    <ligand>
        <name>heme</name>
        <dbReference type="ChEBI" id="CHEBI:30413"/>
    </ligand>
    <ligandPart>
        <name>Fe</name>
        <dbReference type="ChEBI" id="CHEBI:18248"/>
    </ligandPart>
</feature>
<evidence type="ECO:0000313" key="12">
    <source>
        <dbReference type="Proteomes" id="UP000076874"/>
    </source>
</evidence>
<keyword evidence="9" id="KW-1133">Transmembrane helix</keyword>
<evidence type="ECO:0000256" key="3">
    <source>
        <dbReference type="ARBA" id="ARBA00022617"/>
    </source>
</evidence>
<keyword evidence="9" id="KW-0472">Membrane</keyword>
<evidence type="ECO:0000256" key="2">
    <source>
        <dbReference type="ARBA" id="ARBA00005495"/>
    </source>
</evidence>
<dbReference type="PRINTS" id="PR00463">
    <property type="entry name" value="EP450I"/>
</dbReference>
<dbReference type="InterPro" id="IPR006913">
    <property type="entry name" value="CENP-V/GFA"/>
</dbReference>
<evidence type="ECO:0000313" key="11">
    <source>
        <dbReference type="EMBL" id="OAA56310.1"/>
    </source>
</evidence>